<feature type="compositionally biased region" description="Polar residues" evidence="1">
    <location>
        <begin position="224"/>
        <end position="235"/>
    </location>
</feature>
<dbReference type="GO" id="GO:0003735">
    <property type="term" value="F:structural constituent of ribosome"/>
    <property type="evidence" value="ECO:0007669"/>
    <property type="project" value="TreeGrafter"/>
</dbReference>
<comment type="caution">
    <text evidence="2">The sequence shown here is derived from an EMBL/GenBank/DDBJ whole genome shotgun (WGS) entry which is preliminary data.</text>
</comment>
<evidence type="ECO:0000313" key="2">
    <source>
        <dbReference type="EMBL" id="ROW02118.1"/>
    </source>
</evidence>
<dbReference type="Pfam" id="PF11709">
    <property type="entry name" value="Mit_ribos_Mrp51"/>
    <property type="match status" value="1"/>
</dbReference>
<gene>
    <name evidence="2" type="ORF">VSDG_02430</name>
</gene>
<proteinExistence type="predicted"/>
<evidence type="ECO:0000313" key="3">
    <source>
        <dbReference type="Proteomes" id="UP000284375"/>
    </source>
</evidence>
<dbReference type="PANTHER" id="PTHR28058:SF1">
    <property type="entry name" value="SMALL RIBOSOMAL SUBUNIT PROTEIN BS1M"/>
    <property type="match status" value="1"/>
</dbReference>
<dbReference type="GO" id="GO:0070124">
    <property type="term" value="P:mitochondrial translational initiation"/>
    <property type="evidence" value="ECO:0007669"/>
    <property type="project" value="TreeGrafter"/>
</dbReference>
<evidence type="ECO:0000256" key="1">
    <source>
        <dbReference type="SAM" id="MobiDB-lite"/>
    </source>
</evidence>
<dbReference type="GO" id="GO:0005763">
    <property type="term" value="C:mitochondrial small ribosomal subunit"/>
    <property type="evidence" value="ECO:0007669"/>
    <property type="project" value="TreeGrafter"/>
</dbReference>
<dbReference type="InterPro" id="IPR016712">
    <property type="entry name" value="Rbsml_bS1m-like"/>
</dbReference>
<protein>
    <recommendedName>
        <fullName evidence="4">37S ribosomal protein mrp51, mitochondrial</fullName>
    </recommendedName>
</protein>
<dbReference type="AlphaFoldDB" id="A0A423WFU3"/>
<reference evidence="2 3" key="1">
    <citation type="submission" date="2015-09" db="EMBL/GenBank/DDBJ databases">
        <title>Host preference determinants of Valsa canker pathogens revealed by comparative genomics.</title>
        <authorList>
            <person name="Yin Z."/>
            <person name="Huang L."/>
        </authorList>
    </citation>
    <scope>NUCLEOTIDE SEQUENCE [LARGE SCALE GENOMIC DNA]</scope>
    <source>
        <strain evidence="2 3">YSFL</strain>
    </source>
</reference>
<name>A0A423WFU3_CYTCH</name>
<dbReference type="Proteomes" id="UP000284375">
    <property type="component" value="Unassembled WGS sequence"/>
</dbReference>
<dbReference type="EMBL" id="LJZO01000005">
    <property type="protein sequence ID" value="ROW02118.1"/>
    <property type="molecule type" value="Genomic_DNA"/>
</dbReference>
<dbReference type="PANTHER" id="PTHR28058">
    <property type="entry name" value="37S RIBOSOMAL PROTEIN MRP51, MITOCHONDRIAL"/>
    <property type="match status" value="1"/>
</dbReference>
<sequence length="470" mass="52935">MATAGRTMSPGGALLRASRMFSLPTAIPPPPGDYQAATSYNSETATQGFPTLQTVTTPEDFRQRGDWGFKRNFPMRSTARTSTPYLRIKHVDSIEHVTDFASAADHTLTLEKWQEMNIPISLPHTAASSHMPSIKMDMRPQSVFEDKFDFTAIDEEKINKSGHMRWKYEGPWLAKLTEGEFQKYIKKLVRPRRSEFRQYLRENLAPRLTQKAKLAAQERGGNEAAQQVQELQPSDITDEQLTDFLRELRNDRPMLFDLIGKFLDLAPIEPPEALDWLGSLAPQQSKTTGPKNPYAVHGPPITHPSAGLSYLRTGAFLENHPIYGPLKEHRSIKARVMNQRMEVDSRGPKVGVGGIIANSSLAQSQYRNTRQEKFDPTIKGGAKLWVNISSAQVNSQGRVILTVEEADVEAKLVQQELQGETRVFHAKAEDDGRHDLLLKSPRSTFKLDRRNPNPYRTVPMGTRQTYGMGN</sequence>
<feature type="region of interest" description="Disordered" evidence="1">
    <location>
        <begin position="215"/>
        <end position="235"/>
    </location>
</feature>
<keyword evidence="3" id="KW-1185">Reference proteome</keyword>
<organism evidence="2 3">
    <name type="scientific">Cytospora chrysosperma</name>
    <name type="common">Cytospora canker fungus</name>
    <name type="synonym">Sphaeria chrysosperma</name>
    <dbReference type="NCBI Taxonomy" id="252740"/>
    <lineage>
        <taxon>Eukaryota</taxon>
        <taxon>Fungi</taxon>
        <taxon>Dikarya</taxon>
        <taxon>Ascomycota</taxon>
        <taxon>Pezizomycotina</taxon>
        <taxon>Sordariomycetes</taxon>
        <taxon>Sordariomycetidae</taxon>
        <taxon>Diaporthales</taxon>
        <taxon>Cytosporaceae</taxon>
        <taxon>Cytospora</taxon>
    </lineage>
</organism>
<accession>A0A423WFU3</accession>
<dbReference type="STRING" id="252740.A0A423WFU3"/>
<dbReference type="OrthoDB" id="3913595at2759"/>
<evidence type="ECO:0008006" key="4">
    <source>
        <dbReference type="Google" id="ProtNLM"/>
    </source>
</evidence>